<accession>A0A1G2KUK1</accession>
<proteinExistence type="predicted"/>
<protein>
    <submittedName>
        <fullName evidence="2">Uncharacterized protein</fullName>
    </submittedName>
</protein>
<dbReference type="Proteomes" id="UP000178710">
    <property type="component" value="Unassembled WGS sequence"/>
</dbReference>
<feature type="region of interest" description="Disordered" evidence="1">
    <location>
        <begin position="115"/>
        <end position="146"/>
    </location>
</feature>
<dbReference type="AlphaFoldDB" id="A0A1G2KUK1"/>
<evidence type="ECO:0000313" key="2">
    <source>
        <dbReference type="EMBL" id="OHA02312.1"/>
    </source>
</evidence>
<sequence length="146" mass="15721">MAIAEPVVEMMKGRVLAFLGGTLDPAVPTARIAEDVAALATVLGRDTFMRPRLGAAGCLLAERRAAEAASAKALVADFLAGIAREEAATKRNRAEIQAANDHFAARQAAQAVREAAQKRYLRHREERREADRLRSIGAGSSSKKKR</sequence>
<feature type="compositionally biased region" description="Basic and acidic residues" evidence="1">
    <location>
        <begin position="123"/>
        <end position="134"/>
    </location>
</feature>
<organism evidence="2 3">
    <name type="scientific">Candidatus Sungbacteria bacterium RIFCSPHIGHO2_02_FULL_49_20</name>
    <dbReference type="NCBI Taxonomy" id="1802272"/>
    <lineage>
        <taxon>Bacteria</taxon>
        <taxon>Candidatus Sungiibacteriota</taxon>
    </lineage>
</organism>
<evidence type="ECO:0000313" key="3">
    <source>
        <dbReference type="Proteomes" id="UP000178710"/>
    </source>
</evidence>
<reference evidence="2 3" key="1">
    <citation type="journal article" date="2016" name="Nat. Commun.">
        <title>Thousands of microbial genomes shed light on interconnected biogeochemical processes in an aquifer system.</title>
        <authorList>
            <person name="Anantharaman K."/>
            <person name="Brown C.T."/>
            <person name="Hug L.A."/>
            <person name="Sharon I."/>
            <person name="Castelle C.J."/>
            <person name="Probst A.J."/>
            <person name="Thomas B.C."/>
            <person name="Singh A."/>
            <person name="Wilkins M.J."/>
            <person name="Karaoz U."/>
            <person name="Brodie E.L."/>
            <person name="Williams K.H."/>
            <person name="Hubbard S.S."/>
            <person name="Banfield J.F."/>
        </authorList>
    </citation>
    <scope>NUCLEOTIDE SEQUENCE [LARGE SCALE GENOMIC DNA]</scope>
</reference>
<name>A0A1G2KUK1_9BACT</name>
<comment type="caution">
    <text evidence="2">The sequence shown here is derived from an EMBL/GenBank/DDBJ whole genome shotgun (WGS) entry which is preliminary data.</text>
</comment>
<dbReference type="EMBL" id="MHQK01000004">
    <property type="protein sequence ID" value="OHA02312.1"/>
    <property type="molecule type" value="Genomic_DNA"/>
</dbReference>
<gene>
    <name evidence="2" type="ORF">A3C12_02250</name>
</gene>
<evidence type="ECO:0000256" key="1">
    <source>
        <dbReference type="SAM" id="MobiDB-lite"/>
    </source>
</evidence>